<feature type="transmembrane region" description="Helical" evidence="2">
    <location>
        <begin position="48"/>
        <end position="68"/>
    </location>
</feature>
<keyword evidence="2" id="KW-0812">Transmembrane</keyword>
<evidence type="ECO:0000256" key="2">
    <source>
        <dbReference type="SAM" id="Phobius"/>
    </source>
</evidence>
<accession>A0A9W6G8F9</accession>
<keyword evidence="4" id="KW-1185">Reference proteome</keyword>
<evidence type="ECO:0000256" key="1">
    <source>
        <dbReference type="SAM" id="MobiDB-lite"/>
    </source>
</evidence>
<proteinExistence type="predicted"/>
<feature type="transmembrane region" description="Helical" evidence="2">
    <location>
        <begin position="74"/>
        <end position="91"/>
    </location>
</feature>
<feature type="transmembrane region" description="Helical" evidence="2">
    <location>
        <begin position="134"/>
        <end position="154"/>
    </location>
</feature>
<feature type="compositionally biased region" description="Pro residues" evidence="1">
    <location>
        <begin position="212"/>
        <end position="230"/>
    </location>
</feature>
<evidence type="ECO:0000313" key="3">
    <source>
        <dbReference type="EMBL" id="GLI42189.1"/>
    </source>
</evidence>
<keyword evidence="2" id="KW-1133">Transmembrane helix</keyword>
<organism evidence="3 4">
    <name type="scientific">Glycomyces algeriensis</name>
    <dbReference type="NCBI Taxonomy" id="256037"/>
    <lineage>
        <taxon>Bacteria</taxon>
        <taxon>Bacillati</taxon>
        <taxon>Actinomycetota</taxon>
        <taxon>Actinomycetes</taxon>
        <taxon>Glycomycetales</taxon>
        <taxon>Glycomycetaceae</taxon>
        <taxon>Glycomyces</taxon>
    </lineage>
</organism>
<reference evidence="3" key="1">
    <citation type="submission" date="2022-12" db="EMBL/GenBank/DDBJ databases">
        <title>Reference genome sequencing for broad-spectrum identification of bacterial and archaeal isolates by mass spectrometry.</title>
        <authorList>
            <person name="Sekiguchi Y."/>
            <person name="Tourlousse D.M."/>
        </authorList>
    </citation>
    <scope>NUCLEOTIDE SEQUENCE</scope>
    <source>
        <strain evidence="3">LLR39Z86</strain>
    </source>
</reference>
<name>A0A9W6G8F9_9ACTN</name>
<dbReference type="Proteomes" id="UP001144313">
    <property type="component" value="Unassembled WGS sequence"/>
</dbReference>
<keyword evidence="2" id="KW-0472">Membrane</keyword>
<dbReference type="EMBL" id="BSDT01000001">
    <property type="protein sequence ID" value="GLI42189.1"/>
    <property type="molecule type" value="Genomic_DNA"/>
</dbReference>
<dbReference type="AlphaFoldDB" id="A0A9W6G8F9"/>
<evidence type="ECO:0000313" key="4">
    <source>
        <dbReference type="Proteomes" id="UP001144313"/>
    </source>
</evidence>
<feature type="region of interest" description="Disordered" evidence="1">
    <location>
        <begin position="178"/>
        <end position="251"/>
    </location>
</feature>
<dbReference type="RefSeq" id="WP_270117518.1">
    <property type="nucleotide sequence ID" value="NZ_BAAAOL010000006.1"/>
</dbReference>
<protein>
    <submittedName>
        <fullName evidence="3">Uncharacterized protein</fullName>
    </submittedName>
</protein>
<gene>
    <name evidence="3" type="ORF">GALLR39Z86_20390</name>
</gene>
<comment type="caution">
    <text evidence="3">The sequence shown here is derived from an EMBL/GenBank/DDBJ whole genome shotgun (WGS) entry which is preliminary data.</text>
</comment>
<sequence length="251" mass="26439">MSFNQAPPLAGPGGAYGPVPARADQIVPGGAVDLGMAKPRTVTGIQTILWLFAVLAAGGDLIAALTMAEKLNPLSLISLVYAIYATIQAVVTPLQIAQGKRWAWIWAVVSAVLGIAVALTATMFGMTILDRTTWPVLGGIAVGLLYAALLALLLSKPARAWILMNRVKRGEITMQQAAAVHPVPRQPGPRYRAPFEAAQPPAPQPVLETPAPAAPPPGHAPQRPQGPPPRQHCAIHQHGPCRCRVPQGPVR</sequence>
<feature type="transmembrane region" description="Helical" evidence="2">
    <location>
        <begin position="103"/>
        <end position="128"/>
    </location>
</feature>